<feature type="transmembrane region" description="Helical" evidence="10">
    <location>
        <begin position="162"/>
        <end position="183"/>
    </location>
</feature>
<feature type="transmembrane region" description="Helical" evidence="10">
    <location>
        <begin position="50"/>
        <end position="72"/>
    </location>
</feature>
<evidence type="ECO:0000256" key="10">
    <source>
        <dbReference type="RuleBase" id="RU046427"/>
    </source>
</evidence>
<evidence type="ECO:0000256" key="8">
    <source>
        <dbReference type="ARBA" id="ARBA00023180"/>
    </source>
</evidence>
<dbReference type="InterPro" id="IPR001817">
    <property type="entry name" value="Vasoprsn_rcpt"/>
</dbReference>
<keyword evidence="3 10" id="KW-0812">Transmembrane</keyword>
<dbReference type="PROSITE" id="PS00237">
    <property type="entry name" value="G_PROTEIN_RECEP_F1_1"/>
    <property type="match status" value="1"/>
</dbReference>
<evidence type="ECO:0000256" key="11">
    <source>
        <dbReference type="SAM" id="MobiDB-lite"/>
    </source>
</evidence>
<evidence type="ECO:0000256" key="4">
    <source>
        <dbReference type="ARBA" id="ARBA00022989"/>
    </source>
</evidence>
<keyword evidence="4 10" id="KW-1133">Transmembrane helix</keyword>
<dbReference type="PRINTS" id="PR00237">
    <property type="entry name" value="GPCRRHODOPSN"/>
</dbReference>
<dbReference type="PANTHER" id="PTHR24241">
    <property type="entry name" value="NEUROPEPTIDE RECEPTOR-RELATED G-PROTEIN COUPLED RECEPTOR"/>
    <property type="match status" value="1"/>
</dbReference>
<dbReference type="InterPro" id="IPR017452">
    <property type="entry name" value="GPCR_Rhodpsn_7TM"/>
</dbReference>
<gene>
    <name evidence="14" type="primary">LOC115215845</name>
</gene>
<evidence type="ECO:0000259" key="12">
    <source>
        <dbReference type="PROSITE" id="PS50262"/>
    </source>
</evidence>
<evidence type="ECO:0000256" key="1">
    <source>
        <dbReference type="ARBA" id="ARBA00004651"/>
    </source>
</evidence>
<keyword evidence="6 10" id="KW-0472">Membrane</keyword>
<dbReference type="Pfam" id="PF00001">
    <property type="entry name" value="7tm_1"/>
    <property type="match status" value="1"/>
</dbReference>
<dbReference type="RefSeq" id="XP_029641041.1">
    <property type="nucleotide sequence ID" value="XM_029785181.2"/>
</dbReference>
<comment type="similarity">
    <text evidence="10">Belongs to the G-protein coupled receptor 1 family. Vasopressin/oxytocin receptor subfamily.</text>
</comment>
<accession>A0A6P7SSU7</accession>
<evidence type="ECO:0000256" key="9">
    <source>
        <dbReference type="ARBA" id="ARBA00023224"/>
    </source>
</evidence>
<proteinExistence type="inferred from homology"/>
<protein>
    <submittedName>
        <fullName evidence="14">Cephalotocin receptor 2</fullName>
    </submittedName>
</protein>
<evidence type="ECO:0000256" key="2">
    <source>
        <dbReference type="ARBA" id="ARBA00022475"/>
    </source>
</evidence>
<comment type="subcellular location">
    <subcellularLocation>
        <location evidence="1 10">Cell membrane</location>
        <topology evidence="1 10">Multi-pass membrane protein</topology>
    </subcellularLocation>
</comment>
<sequence>MYQAMEVESTSPSGFFLDFYTQSTIPTTDFLNNTNSSHPIRDEKLVKIEIAVLGTCFTLAIINNLCVLLVLLWRRKKVRRMQMFILHLSIADLIVAFFNILPQLIWDITFRFMAGDAMCRFIKYAQMFSLYLSTYILIMTAVDRYRAICHPLSNQTWTPCMVYCKIFIAYAIATIFSIPQAILFQMQEVNEGSGIYDCWVHFEPAWVLTAYALYIFFALYLIPILILFFTYGSICYTIWAKYRHAIKTKKDANTRYPQRRKKKGVILRTHSVHGFSKAKLNSVKLTFAVIVTYIICWSPFFVSQIWWLFDETVVGNAGVVVILLMACLNSCTNPWIYLIFNRNYISNVLPCKCLRRHRVEVAATTETERLSLGSVRRDSRKTSDPKRISESRRISDARRISGKTQKNNSSSPRKTSDQFIYSDKTTIL</sequence>
<evidence type="ECO:0000256" key="3">
    <source>
        <dbReference type="ARBA" id="ARBA00022692"/>
    </source>
</evidence>
<dbReference type="Gene3D" id="1.20.1070.10">
    <property type="entry name" value="Rhodopsin 7-helix transmembrane proteins"/>
    <property type="match status" value="1"/>
</dbReference>
<dbReference type="InterPro" id="IPR000276">
    <property type="entry name" value="GPCR_Rhodpsn"/>
</dbReference>
<dbReference type="Proteomes" id="UP000515154">
    <property type="component" value="Linkage group LG9"/>
</dbReference>
<feature type="transmembrane region" description="Helical" evidence="10">
    <location>
        <begin position="121"/>
        <end position="142"/>
    </location>
</feature>
<feature type="transmembrane region" description="Helical" evidence="10">
    <location>
        <begin position="84"/>
        <end position="101"/>
    </location>
</feature>
<dbReference type="PANTHER" id="PTHR24241:SF161">
    <property type="entry name" value="G-PROTEIN COUPLED RECEPTORS FAMILY 1 PROFILE DOMAIN-CONTAINING PROTEIN"/>
    <property type="match status" value="1"/>
</dbReference>
<dbReference type="PROSITE" id="PS50262">
    <property type="entry name" value="G_PROTEIN_RECEP_F1_2"/>
    <property type="match status" value="1"/>
</dbReference>
<evidence type="ECO:0000256" key="5">
    <source>
        <dbReference type="ARBA" id="ARBA00023040"/>
    </source>
</evidence>
<name>A0A6P7SSU7_9MOLL</name>
<dbReference type="SUPFAM" id="SSF81321">
    <property type="entry name" value="Family A G protein-coupled receptor-like"/>
    <property type="match status" value="1"/>
</dbReference>
<feature type="transmembrane region" description="Helical" evidence="10">
    <location>
        <begin position="319"/>
        <end position="340"/>
    </location>
</feature>
<dbReference type="GO" id="GO:0032870">
    <property type="term" value="P:cellular response to hormone stimulus"/>
    <property type="evidence" value="ECO:0007669"/>
    <property type="project" value="TreeGrafter"/>
</dbReference>
<feature type="transmembrane region" description="Helical" evidence="10">
    <location>
        <begin position="285"/>
        <end position="307"/>
    </location>
</feature>
<dbReference type="GO" id="GO:0005000">
    <property type="term" value="F:vasopressin receptor activity"/>
    <property type="evidence" value="ECO:0007669"/>
    <property type="project" value="InterPro"/>
</dbReference>
<feature type="compositionally biased region" description="Basic and acidic residues" evidence="11">
    <location>
        <begin position="375"/>
        <end position="394"/>
    </location>
</feature>
<keyword evidence="2" id="KW-1003">Cell membrane</keyword>
<dbReference type="AlphaFoldDB" id="A0A6P7SSU7"/>
<dbReference type="FunFam" id="1.20.1070.10:FF:001149">
    <property type="entry name" value="Cephalotocin receptor 2"/>
    <property type="match status" value="1"/>
</dbReference>
<evidence type="ECO:0000256" key="7">
    <source>
        <dbReference type="ARBA" id="ARBA00023170"/>
    </source>
</evidence>
<evidence type="ECO:0000256" key="6">
    <source>
        <dbReference type="ARBA" id="ARBA00023136"/>
    </source>
</evidence>
<reference evidence="14" key="1">
    <citation type="submission" date="2025-08" db="UniProtKB">
        <authorList>
            <consortium name="RefSeq"/>
        </authorList>
    </citation>
    <scope>IDENTIFICATION</scope>
</reference>
<keyword evidence="5 10" id="KW-0297">G-protein coupled receptor</keyword>
<dbReference type="GO" id="GO:0005886">
    <property type="term" value="C:plasma membrane"/>
    <property type="evidence" value="ECO:0007669"/>
    <property type="project" value="UniProtKB-SubCell"/>
</dbReference>
<feature type="region of interest" description="Disordered" evidence="11">
    <location>
        <begin position="373"/>
        <end position="394"/>
    </location>
</feature>
<dbReference type="CDD" id="cd15196">
    <property type="entry name" value="7tmA_Vasopressin_Oxytocin"/>
    <property type="match status" value="1"/>
</dbReference>
<evidence type="ECO:0000313" key="13">
    <source>
        <dbReference type="Proteomes" id="UP000515154"/>
    </source>
</evidence>
<feature type="transmembrane region" description="Helical" evidence="10">
    <location>
        <begin position="211"/>
        <end position="239"/>
    </location>
</feature>
<dbReference type="GO" id="GO:0042277">
    <property type="term" value="F:peptide binding"/>
    <property type="evidence" value="ECO:0007669"/>
    <property type="project" value="TreeGrafter"/>
</dbReference>
<keyword evidence="8 10" id="KW-0325">Glycoprotein</keyword>
<feature type="domain" description="G-protein coupled receptors family 1 profile" evidence="12">
    <location>
        <begin position="63"/>
        <end position="337"/>
    </location>
</feature>
<dbReference type="PRINTS" id="PR00896">
    <property type="entry name" value="VASOPRESSINR"/>
</dbReference>
<evidence type="ECO:0000313" key="14">
    <source>
        <dbReference type="RefSeq" id="XP_029641041.1"/>
    </source>
</evidence>
<keyword evidence="13" id="KW-1185">Reference proteome</keyword>
<keyword evidence="9 10" id="KW-0807">Transducer</keyword>
<organism evidence="13 14">
    <name type="scientific">Octopus sinensis</name>
    <name type="common">East Asian common octopus</name>
    <dbReference type="NCBI Taxonomy" id="2607531"/>
    <lineage>
        <taxon>Eukaryota</taxon>
        <taxon>Metazoa</taxon>
        <taxon>Spiralia</taxon>
        <taxon>Lophotrochozoa</taxon>
        <taxon>Mollusca</taxon>
        <taxon>Cephalopoda</taxon>
        <taxon>Coleoidea</taxon>
        <taxon>Octopodiformes</taxon>
        <taxon>Octopoda</taxon>
        <taxon>Incirrata</taxon>
        <taxon>Octopodidae</taxon>
        <taxon>Octopus</taxon>
    </lineage>
</organism>
<dbReference type="KEGG" id="osn:115215845"/>
<keyword evidence="7 10" id="KW-0675">Receptor</keyword>